<evidence type="ECO:0000259" key="11">
    <source>
        <dbReference type="Pfam" id="PF07715"/>
    </source>
</evidence>
<evidence type="ECO:0000256" key="5">
    <source>
        <dbReference type="ARBA" id="ARBA00022692"/>
    </source>
</evidence>
<name>A0A934RPZ4_9BACT</name>
<comment type="caution">
    <text evidence="12">The sequence shown here is derived from an EMBL/GenBank/DDBJ whole genome shotgun (WGS) entry which is preliminary data.</text>
</comment>
<dbReference type="EMBL" id="JAENIL010000001">
    <property type="protein sequence ID" value="MBK1875350.1"/>
    <property type="molecule type" value="Genomic_DNA"/>
</dbReference>
<evidence type="ECO:0000256" key="4">
    <source>
        <dbReference type="ARBA" id="ARBA00022496"/>
    </source>
</evidence>
<evidence type="ECO:0000256" key="9">
    <source>
        <dbReference type="ARBA" id="ARBA00023136"/>
    </source>
</evidence>
<dbReference type="Proteomes" id="UP000617628">
    <property type="component" value="Unassembled WGS sequence"/>
</dbReference>
<dbReference type="InterPro" id="IPR036942">
    <property type="entry name" value="Beta-barrel_TonB_sf"/>
</dbReference>
<evidence type="ECO:0000256" key="6">
    <source>
        <dbReference type="ARBA" id="ARBA00022729"/>
    </source>
</evidence>
<dbReference type="GO" id="GO:0009279">
    <property type="term" value="C:cell outer membrane"/>
    <property type="evidence" value="ECO:0007669"/>
    <property type="project" value="UniProtKB-SubCell"/>
</dbReference>
<keyword evidence="5" id="KW-0812">Transmembrane</keyword>
<dbReference type="Gene3D" id="2.170.130.10">
    <property type="entry name" value="TonB-dependent receptor, plug domain"/>
    <property type="match status" value="1"/>
</dbReference>
<dbReference type="Pfam" id="PF07715">
    <property type="entry name" value="Plug"/>
    <property type="match status" value="1"/>
</dbReference>
<dbReference type="Gene3D" id="2.40.170.20">
    <property type="entry name" value="TonB-dependent receptor, beta-barrel domain"/>
    <property type="match status" value="1"/>
</dbReference>
<evidence type="ECO:0000256" key="1">
    <source>
        <dbReference type="ARBA" id="ARBA00004571"/>
    </source>
</evidence>
<keyword evidence="2" id="KW-0813">Transport</keyword>
<keyword evidence="13" id="KW-1185">Reference proteome</keyword>
<keyword evidence="10" id="KW-0998">Cell outer membrane</keyword>
<dbReference type="InterPro" id="IPR012910">
    <property type="entry name" value="Plug_dom"/>
</dbReference>
<evidence type="ECO:0000313" key="13">
    <source>
        <dbReference type="Proteomes" id="UP000617628"/>
    </source>
</evidence>
<dbReference type="SUPFAM" id="SSF56935">
    <property type="entry name" value="Porins"/>
    <property type="match status" value="2"/>
</dbReference>
<dbReference type="PANTHER" id="PTHR32552">
    <property type="entry name" value="FERRICHROME IRON RECEPTOR-RELATED"/>
    <property type="match status" value="1"/>
</dbReference>
<accession>A0A934RPZ4</accession>
<keyword evidence="8" id="KW-0406">Ion transport</keyword>
<proteinExistence type="predicted"/>
<evidence type="ECO:0000256" key="8">
    <source>
        <dbReference type="ARBA" id="ARBA00023065"/>
    </source>
</evidence>
<dbReference type="GO" id="GO:0015344">
    <property type="term" value="F:siderophore uptake transmembrane transporter activity"/>
    <property type="evidence" value="ECO:0007669"/>
    <property type="project" value="TreeGrafter"/>
</dbReference>
<reference evidence="12" key="1">
    <citation type="submission" date="2021-01" db="EMBL/GenBank/DDBJ databases">
        <title>Modified the classification status of verrucomicrobia.</title>
        <authorList>
            <person name="Feng X."/>
        </authorList>
    </citation>
    <scope>NUCLEOTIDE SEQUENCE</scope>
    <source>
        <strain evidence="12">KCTC 13126</strain>
    </source>
</reference>
<evidence type="ECO:0000256" key="7">
    <source>
        <dbReference type="ARBA" id="ARBA00023004"/>
    </source>
</evidence>
<dbReference type="InterPro" id="IPR039426">
    <property type="entry name" value="TonB-dep_rcpt-like"/>
</dbReference>
<keyword evidence="9" id="KW-0472">Membrane</keyword>
<evidence type="ECO:0000256" key="10">
    <source>
        <dbReference type="ARBA" id="ARBA00023237"/>
    </source>
</evidence>
<dbReference type="PANTHER" id="PTHR32552:SF68">
    <property type="entry name" value="FERRICHROME OUTER MEMBRANE TRANSPORTER_PHAGE RECEPTOR"/>
    <property type="match status" value="1"/>
</dbReference>
<evidence type="ECO:0000256" key="3">
    <source>
        <dbReference type="ARBA" id="ARBA00022452"/>
    </source>
</evidence>
<keyword evidence="4" id="KW-0410">Iron transport</keyword>
<protein>
    <recommendedName>
        <fullName evidence="11">TonB-dependent receptor plug domain-containing protein</fullName>
    </recommendedName>
</protein>
<keyword evidence="7" id="KW-0408">Iron</keyword>
<dbReference type="RefSeq" id="WP_200353565.1">
    <property type="nucleotide sequence ID" value="NZ_JAENIL010000001.1"/>
</dbReference>
<keyword evidence="6" id="KW-0732">Signal</keyword>
<sequence length="1150" mass="126505">MNKRTAFVAAGIAIATSPYLLGQDDEGDTVYELSPFTVGATENEGYRATTTLAGSRLKTDLRDVGSAISVLTKEVFEDTGATDAETVLSYALNTEVSGVHGNFANTTPANDGRVNTANARENAQGAQRVRGLAEAQLTRGFFLTDIPFDSYNTTSVTINRGPNSLLFGVGTPGGVIDNAVKSASTSRDFGSLSVRFGERGSHRESFDYNKVLIDGRLGLRVAGLNEKIEYQQRPAFEEDQRLFAAINATLFKNENSDFLDTTNLRANYEKGEIDGTPPNIIPMGDAVSDWFAEPTNVSQIAEIANWEGRGITPPGYLGNFTPKYTVDNRLGNLNSGALYSSVGPNEIPYFINIPYIYTDASSATPSVGLADPSIAGVQARVRWGVGAAQNVPDGQGNSELFATENFLGKNRVAVLAPGFAYPVIQDRNVYDNTRLLLSGNASYRAQDFEAYNVALEQTFFNNKAGIEIAFDNQSYENTSRLAFSDSQHTDLRIDISETLSNGQPNPNVGRAFIQNQGGNQTQNRLTERDAINVTAFYKLDFTESPVSWLGEHTLTGFYGTQTIDRTNRGYTHAFVDIGDTDIASAMNAKVHQFRRQIYTQVYLTDQLFGANSPVDLNITDYFRGQTPQPGDVVKVHYNEWNPIFGTDTDRLLTDEFQVERFLRSGGRSRQEIDSEVVSMQSRFFGGNLVGLIGFRSDEQTSTPQITIDDYEALTGVAGYRFDNGEFDEGALILADSGDVEKGDTVTWSLVGHIPENWLKLPGDSRLSVHYNESENFSATGIRRDFNGNILGSPSGTTTEYGGTLETLGGKLSIRLNFYETNNDLATVADPGFGFPSWVSGGMSRYKDDELGLIASGLTPEEALRTSLQRSVNFRPEILDIDSLMTEFPTWDALYDSLLNLLPETQRSRWLGFNAAGDPEWEANPGQSVTQSFVSEGIELDVVGSLTENWTVALNVGKQETVTSNTAPVSQVFVKTVFDNIKGSTFEHLIDSPVQNEAETFLGRWGRQQFNTMNALVGRDGQVSQEQRKYRVNMMTNYTFGDGRFSGFGVGGALRWQDKVATGYEIVVDDDGVVIPQLDKPFMGDDELNGDFWLSYNKKIGNDIDWKVQLNIRNLIGDKDYIPVITNPDGSVAIVRNPNPEEIFLTNTFSF</sequence>
<dbReference type="AlphaFoldDB" id="A0A934RPZ4"/>
<evidence type="ECO:0000313" key="12">
    <source>
        <dbReference type="EMBL" id="MBK1875350.1"/>
    </source>
</evidence>
<organism evidence="12 13">
    <name type="scientific">Pelagicoccus mobilis</name>
    <dbReference type="NCBI Taxonomy" id="415221"/>
    <lineage>
        <taxon>Bacteria</taxon>
        <taxon>Pseudomonadati</taxon>
        <taxon>Verrucomicrobiota</taxon>
        <taxon>Opitutia</taxon>
        <taxon>Puniceicoccales</taxon>
        <taxon>Pelagicoccaceae</taxon>
        <taxon>Pelagicoccus</taxon>
    </lineage>
</organism>
<keyword evidence="3" id="KW-1134">Transmembrane beta strand</keyword>
<evidence type="ECO:0000256" key="2">
    <source>
        <dbReference type="ARBA" id="ARBA00022448"/>
    </source>
</evidence>
<comment type="subcellular location">
    <subcellularLocation>
        <location evidence="1">Cell outer membrane</location>
        <topology evidence="1">Multi-pass membrane protein</topology>
    </subcellularLocation>
</comment>
<dbReference type="InterPro" id="IPR037066">
    <property type="entry name" value="Plug_dom_sf"/>
</dbReference>
<feature type="domain" description="TonB-dependent receptor plug" evidence="11">
    <location>
        <begin position="61"/>
        <end position="175"/>
    </location>
</feature>
<gene>
    <name evidence="12" type="ORF">JIN87_00650</name>
</gene>